<keyword evidence="4 8" id="KW-0378">Hydrolase</keyword>
<reference evidence="8" key="2">
    <citation type="journal article" date="2014" name="ISME J.">
        <title>Microbial stratification in low pH oxic and suboxic macroscopic growths along an acid mine drainage.</title>
        <authorList>
            <person name="Mendez-Garcia C."/>
            <person name="Mesa V."/>
            <person name="Sprenger R.R."/>
            <person name="Richter M."/>
            <person name="Diez M.S."/>
            <person name="Solano J."/>
            <person name="Bargiela R."/>
            <person name="Golyshina O.V."/>
            <person name="Manteca A."/>
            <person name="Ramos J.L."/>
            <person name="Gallego J.R."/>
            <person name="Llorente I."/>
            <person name="Martins Dos Santos V.A."/>
            <person name="Jensen O.N."/>
            <person name="Pelaez A.I."/>
            <person name="Sanchez J."/>
            <person name="Ferrer M."/>
        </authorList>
    </citation>
    <scope>NUCLEOTIDE SEQUENCE</scope>
</reference>
<evidence type="ECO:0000256" key="7">
    <source>
        <dbReference type="ARBA" id="ARBA00023285"/>
    </source>
</evidence>
<evidence type="ECO:0000256" key="5">
    <source>
        <dbReference type="ARBA" id="ARBA00022833"/>
    </source>
</evidence>
<dbReference type="InterPro" id="IPR002933">
    <property type="entry name" value="Peptidase_M20"/>
</dbReference>
<dbReference type="GO" id="GO:0050897">
    <property type="term" value="F:cobalt ion binding"/>
    <property type="evidence" value="ECO:0007669"/>
    <property type="project" value="InterPro"/>
</dbReference>
<name>T0Z6F1_9ZZZZ</name>
<dbReference type="HAMAP" id="MF_01120">
    <property type="entry name" value="LysK"/>
    <property type="match status" value="1"/>
</dbReference>
<dbReference type="PROSITE" id="PS00758">
    <property type="entry name" value="ARGE_DAPE_CPG2_1"/>
    <property type="match status" value="1"/>
</dbReference>
<evidence type="ECO:0000256" key="1">
    <source>
        <dbReference type="ARBA" id="ARBA00022490"/>
    </source>
</evidence>
<protein>
    <submittedName>
        <fullName evidence="8">N-acetyl-ornithine/N-acetyl-lysine deacetylase</fullName>
        <ecNumber evidence="8">3.5.1.-</ecNumber>
    </submittedName>
</protein>
<evidence type="ECO:0000256" key="2">
    <source>
        <dbReference type="ARBA" id="ARBA00022605"/>
    </source>
</evidence>
<keyword evidence="6" id="KW-0457">Lysine biosynthesis</keyword>
<keyword evidence="5" id="KW-0862">Zinc</keyword>
<dbReference type="InterPro" id="IPR050072">
    <property type="entry name" value="Peptidase_M20A"/>
</dbReference>
<dbReference type="Pfam" id="PF01546">
    <property type="entry name" value="Peptidase_M20"/>
    <property type="match status" value="1"/>
</dbReference>
<evidence type="ECO:0000313" key="8">
    <source>
        <dbReference type="EMBL" id="EQD39737.1"/>
    </source>
</evidence>
<keyword evidence="1" id="KW-0963">Cytoplasm</keyword>
<dbReference type="InterPro" id="IPR010175">
    <property type="entry name" value="LysK"/>
</dbReference>
<accession>T0Z6F1</accession>
<dbReference type="InterPro" id="IPR001261">
    <property type="entry name" value="ArgE/DapE_CS"/>
</dbReference>
<dbReference type="GO" id="GO:0009085">
    <property type="term" value="P:lysine biosynthetic process"/>
    <property type="evidence" value="ECO:0007669"/>
    <property type="project" value="UniProtKB-KW"/>
</dbReference>
<keyword evidence="7" id="KW-0170">Cobalt</keyword>
<evidence type="ECO:0000256" key="6">
    <source>
        <dbReference type="ARBA" id="ARBA00023154"/>
    </source>
</evidence>
<keyword evidence="3" id="KW-0479">Metal-binding</keyword>
<dbReference type="AlphaFoldDB" id="T0Z6F1"/>
<dbReference type="GO" id="GO:0016811">
    <property type="term" value="F:hydrolase activity, acting on carbon-nitrogen (but not peptide) bonds, in linear amides"/>
    <property type="evidence" value="ECO:0007669"/>
    <property type="project" value="InterPro"/>
</dbReference>
<dbReference type="EC" id="3.5.1.-" evidence="8"/>
<dbReference type="PANTHER" id="PTHR43808:SF28">
    <property type="entry name" value="[LYSW]-LYSINE_[LYSW]-ORNITHINE HYDROLASE"/>
    <property type="match status" value="1"/>
</dbReference>
<dbReference type="SUPFAM" id="SSF53187">
    <property type="entry name" value="Zn-dependent exopeptidases"/>
    <property type="match status" value="1"/>
</dbReference>
<keyword evidence="2" id="KW-0028">Amino-acid biosynthesis</keyword>
<dbReference type="EMBL" id="AUZY01010131">
    <property type="protein sequence ID" value="EQD39737.1"/>
    <property type="molecule type" value="Genomic_DNA"/>
</dbReference>
<comment type="caution">
    <text evidence="8">The sequence shown here is derived from an EMBL/GenBank/DDBJ whole genome shotgun (WGS) entry which is preliminary data.</text>
</comment>
<organism evidence="8">
    <name type="scientific">mine drainage metagenome</name>
    <dbReference type="NCBI Taxonomy" id="410659"/>
    <lineage>
        <taxon>unclassified sequences</taxon>
        <taxon>metagenomes</taxon>
        <taxon>ecological metagenomes</taxon>
    </lineage>
</organism>
<gene>
    <name evidence="8" type="ORF">B1B_15248</name>
</gene>
<reference evidence="8" key="1">
    <citation type="submission" date="2013-08" db="EMBL/GenBank/DDBJ databases">
        <authorList>
            <person name="Mendez C."/>
            <person name="Richter M."/>
            <person name="Ferrer M."/>
            <person name="Sanchez J."/>
        </authorList>
    </citation>
    <scope>NUCLEOTIDE SEQUENCE</scope>
</reference>
<dbReference type="PANTHER" id="PTHR43808">
    <property type="entry name" value="ACETYLORNITHINE DEACETYLASE"/>
    <property type="match status" value="1"/>
</dbReference>
<dbReference type="GO" id="GO:0008270">
    <property type="term" value="F:zinc ion binding"/>
    <property type="evidence" value="ECO:0007669"/>
    <property type="project" value="InterPro"/>
</dbReference>
<dbReference type="NCBIfam" id="TIGR01902">
    <property type="entry name" value="dapE-lys-deAc"/>
    <property type="match status" value="1"/>
</dbReference>
<dbReference type="Gene3D" id="3.40.630.10">
    <property type="entry name" value="Zn peptidases"/>
    <property type="match status" value="2"/>
</dbReference>
<sequence length="355" mass="37712">MDDPEVLIELLEAYSPSGHEGPAVERFRALAQRLGYSVSSDVAGNGIARRGSGRPQILFLGHIDTVEGALPVRREGTRIYGRGACDAKGPLAAALLAGRKALARGEVVIVAAIGEETDSRGARALLEAFRPEYVIAGEPSGWDGLAVGYKGDLRLRATFLGDRAHLSAPAASTADRAVEWIQALRQEVARRTGPTPFRSLTFKVVSIATTTDGGAERVEAVVDLRIPPGTGAAALLAQLPREGGPETVEPLVELDPYEGDRLDPVVAALSHGIRAAGGRPTLWRKTGTSDLNLVAPAWRVRGAAYGPGDSRLDHTDGEFLEVEDLDRAVRVLAHAFEMLAAGEAMPTPRRSDERA</sequence>
<evidence type="ECO:0000256" key="4">
    <source>
        <dbReference type="ARBA" id="ARBA00022801"/>
    </source>
</evidence>
<proteinExistence type="inferred from homology"/>
<evidence type="ECO:0000256" key="3">
    <source>
        <dbReference type="ARBA" id="ARBA00022723"/>
    </source>
</evidence>